<name>A0A3M6U2L0_POCDA</name>
<dbReference type="Gene3D" id="6.10.330.20">
    <property type="match status" value="1"/>
</dbReference>
<evidence type="ECO:0000313" key="8">
    <source>
        <dbReference type="Proteomes" id="UP000275408"/>
    </source>
</evidence>
<evidence type="ECO:0000256" key="6">
    <source>
        <dbReference type="ARBA" id="ARBA00035289"/>
    </source>
</evidence>
<accession>A0A3M6U2L0</accession>
<dbReference type="EMBL" id="RCHS01002351">
    <property type="protein sequence ID" value="RMX47870.1"/>
    <property type="molecule type" value="Genomic_DNA"/>
</dbReference>
<comment type="subcellular location">
    <subcellularLocation>
        <location evidence="1">Mitochondrion</location>
    </subcellularLocation>
</comment>
<dbReference type="STRING" id="46731.A0A3M6U2L0"/>
<evidence type="ECO:0000256" key="4">
    <source>
        <dbReference type="ARBA" id="ARBA00023128"/>
    </source>
</evidence>
<dbReference type="SUPFAM" id="SSF46561">
    <property type="entry name" value="Ribosomal protein L29 (L29p)"/>
    <property type="match status" value="1"/>
</dbReference>
<organism evidence="7 8">
    <name type="scientific">Pocillopora damicornis</name>
    <name type="common">Cauliflower coral</name>
    <name type="synonym">Millepora damicornis</name>
    <dbReference type="NCBI Taxonomy" id="46731"/>
    <lineage>
        <taxon>Eukaryota</taxon>
        <taxon>Metazoa</taxon>
        <taxon>Cnidaria</taxon>
        <taxon>Anthozoa</taxon>
        <taxon>Hexacorallia</taxon>
        <taxon>Scleractinia</taxon>
        <taxon>Astrocoeniina</taxon>
        <taxon>Pocilloporidae</taxon>
        <taxon>Pocillopora</taxon>
    </lineage>
</organism>
<keyword evidence="4" id="KW-0496">Mitochondrion</keyword>
<dbReference type="PANTHER" id="PTHR21183:SF18">
    <property type="entry name" value="LARGE RIBOSOMAL SUBUNIT PROTEIN UL29M"/>
    <property type="match status" value="1"/>
</dbReference>
<proteinExistence type="inferred from homology"/>
<sequence>RKSNMAAVLHNLRCCAFRPLIVEELQIRYQYSFRGTERSCLRGLRTSPCAFGLEEFFPPEVFKKGELAKEKVHTGRKWHAGELRGKSNEDLHKLWYVLLKERNMLMTLKHEAKRQSFPMPSPTRTHKVQKSMAAIKQVLSEREKAVKSLENEVWPFDAIPEDKPPTAMEEAKAEFSDKKKDYRDLVRILKQGIKVAQ</sequence>
<evidence type="ECO:0000256" key="3">
    <source>
        <dbReference type="ARBA" id="ARBA00022980"/>
    </source>
</evidence>
<dbReference type="GO" id="GO:0003735">
    <property type="term" value="F:structural constituent of ribosome"/>
    <property type="evidence" value="ECO:0007669"/>
    <property type="project" value="InterPro"/>
</dbReference>
<protein>
    <recommendedName>
        <fullName evidence="6">Large ribosomal subunit protein uL29m</fullName>
    </recommendedName>
</protein>
<comment type="caution">
    <text evidence="7">The sequence shown here is derived from an EMBL/GenBank/DDBJ whole genome shotgun (WGS) entry which is preliminary data.</text>
</comment>
<feature type="non-terminal residue" evidence="7">
    <location>
        <position position="1"/>
    </location>
</feature>
<dbReference type="Proteomes" id="UP000275408">
    <property type="component" value="Unassembled WGS sequence"/>
</dbReference>
<dbReference type="InterPro" id="IPR038340">
    <property type="entry name" value="MRP-L47_sf"/>
</dbReference>
<dbReference type="GO" id="GO:0005762">
    <property type="term" value="C:mitochondrial large ribosomal subunit"/>
    <property type="evidence" value="ECO:0007669"/>
    <property type="project" value="TreeGrafter"/>
</dbReference>
<dbReference type="PANTHER" id="PTHR21183">
    <property type="entry name" value="RIBOSOMAL PROTEIN L47, MITOCHONDRIAL-RELATED"/>
    <property type="match status" value="1"/>
</dbReference>
<dbReference type="OrthoDB" id="270763at2759"/>
<reference evidence="7 8" key="1">
    <citation type="journal article" date="2018" name="Sci. Rep.">
        <title>Comparative analysis of the Pocillopora damicornis genome highlights role of immune system in coral evolution.</title>
        <authorList>
            <person name="Cunning R."/>
            <person name="Bay R.A."/>
            <person name="Gillette P."/>
            <person name="Baker A.C."/>
            <person name="Traylor-Knowles N."/>
        </authorList>
    </citation>
    <scope>NUCLEOTIDE SEQUENCE [LARGE SCALE GENOMIC DNA]</scope>
    <source>
        <strain evidence="7">RSMAS</strain>
        <tissue evidence="7">Whole animal</tissue>
    </source>
</reference>
<keyword evidence="8" id="KW-1185">Reference proteome</keyword>
<evidence type="ECO:0000256" key="2">
    <source>
        <dbReference type="ARBA" id="ARBA00009254"/>
    </source>
</evidence>
<dbReference type="InterPro" id="IPR010729">
    <property type="entry name" value="Ribosomal_uL29_mit"/>
</dbReference>
<keyword evidence="5" id="KW-0687">Ribonucleoprotein</keyword>
<dbReference type="GO" id="GO:0032543">
    <property type="term" value="P:mitochondrial translation"/>
    <property type="evidence" value="ECO:0007669"/>
    <property type="project" value="TreeGrafter"/>
</dbReference>
<gene>
    <name evidence="7" type="ORF">pdam_00021047</name>
</gene>
<evidence type="ECO:0000256" key="5">
    <source>
        <dbReference type="ARBA" id="ARBA00023274"/>
    </source>
</evidence>
<evidence type="ECO:0000313" key="7">
    <source>
        <dbReference type="EMBL" id="RMX47870.1"/>
    </source>
</evidence>
<dbReference type="InterPro" id="IPR036049">
    <property type="entry name" value="Ribosomal_uL29_sf"/>
</dbReference>
<keyword evidence="3" id="KW-0689">Ribosomal protein</keyword>
<dbReference type="AlphaFoldDB" id="A0A3M6U2L0"/>
<evidence type="ECO:0000256" key="1">
    <source>
        <dbReference type="ARBA" id="ARBA00004173"/>
    </source>
</evidence>
<comment type="similarity">
    <text evidence="2">Belongs to the universal ribosomal protein uL29 family.</text>
</comment>
<dbReference type="Pfam" id="PF06984">
    <property type="entry name" value="MRP-L47"/>
    <property type="match status" value="1"/>
</dbReference>